<dbReference type="EMBL" id="VYZN01000055">
    <property type="protein sequence ID" value="KAE9526183.1"/>
    <property type="molecule type" value="Genomic_DNA"/>
</dbReference>
<protein>
    <submittedName>
        <fullName evidence="1">Uncharacterized protein</fullName>
    </submittedName>
</protein>
<keyword evidence="2" id="KW-1185">Reference proteome</keyword>
<dbReference type="AlphaFoldDB" id="A0A6G0T607"/>
<dbReference type="Proteomes" id="UP000475862">
    <property type="component" value="Unassembled WGS sequence"/>
</dbReference>
<sequence length="207" mass="24147">MVSMFKFKDVIYKIQGCIGPQSLFNIYITLKFREIAMSVILLLITEKLKSTCSKQSNRFRLLLEWFYSGRWFHMRICQGNLKLVKIKNQKSYSYRLGSMVRYLYFYKKLCIYDILLSTYSLRINIVYLYATSAVSHNGSRDITSYLILSRTLNCSLNPKRLDALNADNDGYDGGGCPRRRQGLRSLCNFINITRTKCKAPVQVIQYT</sequence>
<gene>
    <name evidence="1" type="ORF">AGLY_013814</name>
</gene>
<evidence type="ECO:0000313" key="2">
    <source>
        <dbReference type="Proteomes" id="UP000475862"/>
    </source>
</evidence>
<reference evidence="1 2" key="1">
    <citation type="submission" date="2019-08" db="EMBL/GenBank/DDBJ databases">
        <title>The genome of the soybean aphid Biotype 1, its phylome, world population structure and adaptation to the North American continent.</title>
        <authorList>
            <person name="Giordano R."/>
            <person name="Donthu R.K."/>
            <person name="Hernandez A.G."/>
            <person name="Wright C.L."/>
            <person name="Zimin A.V."/>
        </authorList>
    </citation>
    <scope>NUCLEOTIDE SEQUENCE [LARGE SCALE GENOMIC DNA]</scope>
    <source>
        <tissue evidence="1">Whole aphids</tissue>
    </source>
</reference>
<evidence type="ECO:0000313" key="1">
    <source>
        <dbReference type="EMBL" id="KAE9526183.1"/>
    </source>
</evidence>
<comment type="caution">
    <text evidence="1">The sequence shown here is derived from an EMBL/GenBank/DDBJ whole genome shotgun (WGS) entry which is preliminary data.</text>
</comment>
<proteinExistence type="predicted"/>
<organism evidence="1 2">
    <name type="scientific">Aphis glycines</name>
    <name type="common">Soybean aphid</name>
    <dbReference type="NCBI Taxonomy" id="307491"/>
    <lineage>
        <taxon>Eukaryota</taxon>
        <taxon>Metazoa</taxon>
        <taxon>Ecdysozoa</taxon>
        <taxon>Arthropoda</taxon>
        <taxon>Hexapoda</taxon>
        <taxon>Insecta</taxon>
        <taxon>Pterygota</taxon>
        <taxon>Neoptera</taxon>
        <taxon>Paraneoptera</taxon>
        <taxon>Hemiptera</taxon>
        <taxon>Sternorrhyncha</taxon>
        <taxon>Aphidomorpha</taxon>
        <taxon>Aphidoidea</taxon>
        <taxon>Aphididae</taxon>
        <taxon>Aphidini</taxon>
        <taxon>Aphis</taxon>
        <taxon>Aphis</taxon>
    </lineage>
</organism>
<name>A0A6G0T607_APHGL</name>
<accession>A0A6G0T607</accession>